<keyword evidence="3" id="KW-0540">Nuclease</keyword>
<dbReference type="InterPro" id="IPR043128">
    <property type="entry name" value="Rev_trsase/Diguanyl_cyclase"/>
</dbReference>
<dbReference type="Pfam" id="PF13975">
    <property type="entry name" value="gag-asp_proteas"/>
    <property type="match status" value="1"/>
</dbReference>
<dbReference type="Gene3D" id="3.30.70.270">
    <property type="match status" value="2"/>
</dbReference>
<protein>
    <recommendedName>
        <fullName evidence="7">Reverse transcriptase domain-containing protein</fullName>
    </recommendedName>
</protein>
<dbReference type="SUPFAM" id="SSF50630">
    <property type="entry name" value="Acid proteases"/>
    <property type="match status" value="1"/>
</dbReference>
<name>A0ABM5JD28_DRORH</name>
<dbReference type="InterPro" id="IPR021109">
    <property type="entry name" value="Peptidase_aspartic_dom_sf"/>
</dbReference>
<evidence type="ECO:0000256" key="3">
    <source>
        <dbReference type="ARBA" id="ARBA00022722"/>
    </source>
</evidence>
<dbReference type="PANTHER" id="PTHR37984">
    <property type="entry name" value="PROTEIN CBG26694"/>
    <property type="match status" value="1"/>
</dbReference>
<dbReference type="Pfam" id="PF00078">
    <property type="entry name" value="RVT_1"/>
    <property type="match status" value="1"/>
</dbReference>
<evidence type="ECO:0000256" key="5">
    <source>
        <dbReference type="ARBA" id="ARBA00023268"/>
    </source>
</evidence>
<sequence>MGKGWIYLLKKEDFAKIGAKLGITLEGRTDDKRKALSEYLTRKQDDPRVAEIWAELEEKYDDKPGPTIKLLNPDAEELIASLGVDSMREAGRSRNPRQERITGQQRPSTPDYAKVAKQVREWSFKFDGTEKPLEFLEQVEWSANTYGLNLNMIPRAMPELLQGKALKWFISNNKQWRTWGEFSESFQTYFLPRGFFSKLADKVKQRKQGFREPFKDYMVDMQTLMRPLGYSPKETLEIIKDNCTPDLRISLRTYKVDDLDTLMILADEYEELDKEREEFIHEHKFSRSRIAAPPQTTCRRCEDSTATNEHIMEATKHHSDGTQPNAKSHQYTDPRGEPTGGMSPLWRTRTLGTRMQKPKTTVLLGVRQNWHQECRVLPKGGKWAAIPVAERRTGVAKCLLSKLTGKLIEEEQQLSAYVEIGGVAYKATIDTGATSSFINEELADRLTDTGMITRTRRQVRLADGRCSRISSQLEITVKFGNKQLEMNLLILPGVVDELVLGWNFLTGVGAEIKCAGHELQIPARKRHSGCLEERLSVAVDSHLSDEEDIEKFLATQLADFSTMSGTSTVAEHQITMKDDKPIKQRYYPKNPRVQGEINAKVDELLQMGFIEHSRSPYSSPIVMVKKKTGKWRLCVDFRQINAKSIKDAYPMPRINYILDQLREAKYISSLDLKDGYWQVPLEANSRQYTAFTVPSKGLFQWKVMPFGLHSASATFQRALDQVIGPEMSPYAFAYQDDIIVIGRTLKEHVENLKEVFRRLKEANLRINADKCKFFKQELLYLGHRVTSEGIGTDPEKVAAIAELEPPSTVRELRQYLGVASWYRRFVPDFARIVRPLNDLLRKGTKWTWTPEHQQAFEEVKARLVADPVLACPDFEKRFILQTDASDYGLGAILTQETVRLRGSVQERTTERSSRRLIPTTVAGDT</sequence>
<evidence type="ECO:0000256" key="2">
    <source>
        <dbReference type="ARBA" id="ARBA00022695"/>
    </source>
</evidence>
<dbReference type="CDD" id="cd00303">
    <property type="entry name" value="retropepsin_like"/>
    <property type="match status" value="1"/>
</dbReference>
<evidence type="ECO:0000256" key="6">
    <source>
        <dbReference type="SAM" id="MobiDB-lite"/>
    </source>
</evidence>
<dbReference type="SUPFAM" id="SSF56672">
    <property type="entry name" value="DNA/RNA polymerases"/>
    <property type="match status" value="1"/>
</dbReference>
<dbReference type="RefSeq" id="XP_044316728.1">
    <property type="nucleotide sequence ID" value="XM_044460793.1"/>
</dbReference>
<dbReference type="PROSITE" id="PS50878">
    <property type="entry name" value="RT_POL"/>
    <property type="match status" value="1"/>
</dbReference>
<dbReference type="Gene3D" id="2.40.70.10">
    <property type="entry name" value="Acid Proteases"/>
    <property type="match status" value="1"/>
</dbReference>
<evidence type="ECO:0000313" key="9">
    <source>
        <dbReference type="Proteomes" id="UP001652680"/>
    </source>
</evidence>
<dbReference type="EnsemblMetazoa" id="XM_044460793.1">
    <property type="protein sequence ID" value="XP_044316728.1"/>
    <property type="gene ID" value="LOC123037931"/>
</dbReference>
<proteinExistence type="predicted"/>
<dbReference type="CDD" id="cd01647">
    <property type="entry name" value="RT_LTR"/>
    <property type="match status" value="1"/>
</dbReference>
<dbReference type="Proteomes" id="UP001652680">
    <property type="component" value="Unassembled WGS sequence"/>
</dbReference>
<dbReference type="InterPro" id="IPR041577">
    <property type="entry name" value="RT_RNaseH_2"/>
</dbReference>
<dbReference type="Pfam" id="PF17919">
    <property type="entry name" value="RT_RNaseH_2"/>
    <property type="match status" value="1"/>
</dbReference>
<keyword evidence="4" id="KW-0255">Endonuclease</keyword>
<organism evidence="8 9">
    <name type="scientific">Drosophila rhopaloa</name>
    <name type="common">Fruit fly</name>
    <dbReference type="NCBI Taxonomy" id="1041015"/>
    <lineage>
        <taxon>Eukaryota</taxon>
        <taxon>Metazoa</taxon>
        <taxon>Ecdysozoa</taxon>
        <taxon>Arthropoda</taxon>
        <taxon>Hexapoda</taxon>
        <taxon>Insecta</taxon>
        <taxon>Pterygota</taxon>
        <taxon>Neoptera</taxon>
        <taxon>Endopterygota</taxon>
        <taxon>Diptera</taxon>
        <taxon>Brachycera</taxon>
        <taxon>Muscomorpha</taxon>
        <taxon>Ephydroidea</taxon>
        <taxon>Drosophilidae</taxon>
        <taxon>Drosophila</taxon>
        <taxon>Sophophora</taxon>
    </lineage>
</organism>
<dbReference type="InterPro" id="IPR050951">
    <property type="entry name" value="Retrovirus_Pol_polyprotein"/>
</dbReference>
<keyword evidence="1" id="KW-0808">Transferase</keyword>
<evidence type="ECO:0000259" key="7">
    <source>
        <dbReference type="PROSITE" id="PS50878"/>
    </source>
</evidence>
<evidence type="ECO:0000313" key="8">
    <source>
        <dbReference type="EnsemblMetazoa" id="XP_044316728.1"/>
    </source>
</evidence>
<keyword evidence="5" id="KW-0511">Multifunctional enzyme</keyword>
<dbReference type="InterPro" id="IPR043502">
    <property type="entry name" value="DNA/RNA_pol_sf"/>
</dbReference>
<dbReference type="Gene3D" id="3.10.10.10">
    <property type="entry name" value="HIV Type 1 Reverse Transcriptase, subunit A, domain 1"/>
    <property type="match status" value="1"/>
</dbReference>
<feature type="region of interest" description="Disordered" evidence="6">
    <location>
        <begin position="315"/>
        <end position="344"/>
    </location>
</feature>
<feature type="region of interest" description="Disordered" evidence="6">
    <location>
        <begin position="88"/>
        <end position="112"/>
    </location>
</feature>
<feature type="domain" description="Reverse transcriptase" evidence="7">
    <location>
        <begin position="605"/>
        <end position="785"/>
    </location>
</feature>
<reference evidence="9" key="1">
    <citation type="journal article" date="2021" name="Elife">
        <title>Highly contiguous assemblies of 101 drosophilid genomes.</title>
        <authorList>
            <person name="Kim B.Y."/>
            <person name="Wang J.R."/>
            <person name="Miller D.E."/>
            <person name="Barmina O."/>
            <person name="Delaney E."/>
            <person name="Thompson A."/>
            <person name="Comeault A.A."/>
            <person name="Peede D."/>
            <person name="D'Agostino E.R."/>
            <person name="Pelaez J."/>
            <person name="Aguilar J.M."/>
            <person name="Haji D."/>
            <person name="Matsunaga T."/>
            <person name="Armstrong E.E."/>
            <person name="Zych M."/>
            <person name="Ogawa Y."/>
            <person name="Stamenkovic-Radak M."/>
            <person name="Jelic M."/>
            <person name="Veselinovic M.S."/>
            <person name="Tanaskovic M."/>
            <person name="Eric P."/>
            <person name="Gao J.J."/>
            <person name="Katoh T.K."/>
            <person name="Toda M.J."/>
            <person name="Watabe H."/>
            <person name="Watada M."/>
            <person name="Davis J.S."/>
            <person name="Moyle L.C."/>
            <person name="Manoli G."/>
            <person name="Bertolini E."/>
            <person name="Kostal V."/>
            <person name="Hawley R.S."/>
            <person name="Takahashi A."/>
            <person name="Jones C.D."/>
            <person name="Price D.K."/>
            <person name="Whiteman N."/>
            <person name="Kopp A."/>
            <person name="Matute D.R."/>
            <person name="Petrov D.A."/>
        </authorList>
    </citation>
    <scope>NUCLEOTIDE SEQUENCE [LARGE SCALE GENOMIC DNA]</scope>
</reference>
<feature type="compositionally biased region" description="Basic and acidic residues" evidence="6">
    <location>
        <begin position="88"/>
        <end position="100"/>
    </location>
</feature>
<dbReference type="InterPro" id="IPR000477">
    <property type="entry name" value="RT_dom"/>
</dbReference>
<evidence type="ECO:0000256" key="4">
    <source>
        <dbReference type="ARBA" id="ARBA00022759"/>
    </source>
</evidence>
<evidence type="ECO:0000256" key="1">
    <source>
        <dbReference type="ARBA" id="ARBA00022679"/>
    </source>
</evidence>
<reference evidence="8" key="2">
    <citation type="submission" date="2025-05" db="UniProtKB">
        <authorList>
            <consortium name="EnsemblMetazoa"/>
        </authorList>
    </citation>
    <scope>IDENTIFICATION</scope>
</reference>
<keyword evidence="4" id="KW-0378">Hydrolase</keyword>
<keyword evidence="2" id="KW-0548">Nucleotidyltransferase</keyword>
<dbReference type="PANTHER" id="PTHR37984:SF5">
    <property type="entry name" value="PROTEIN NYNRIN-LIKE"/>
    <property type="match status" value="1"/>
</dbReference>
<dbReference type="GeneID" id="123037931"/>
<accession>A0ABM5JD28</accession>
<keyword evidence="9" id="KW-1185">Reference proteome</keyword>